<evidence type="ECO:0000256" key="11">
    <source>
        <dbReference type="SAM" id="MobiDB-lite"/>
    </source>
</evidence>
<dbReference type="SUPFAM" id="SSF47473">
    <property type="entry name" value="EF-hand"/>
    <property type="match status" value="1"/>
</dbReference>
<comment type="catalytic activity">
    <reaction evidence="9">
        <text>NADH + O2 + H(+) = H2O2 + NAD(+)</text>
        <dbReference type="Rhea" id="RHEA:11264"/>
        <dbReference type="ChEBI" id="CHEBI:15378"/>
        <dbReference type="ChEBI" id="CHEBI:15379"/>
        <dbReference type="ChEBI" id="CHEBI:16240"/>
        <dbReference type="ChEBI" id="CHEBI:57540"/>
        <dbReference type="ChEBI" id="CHEBI:57945"/>
        <dbReference type="EC" id="1.6.3.1"/>
    </reaction>
</comment>
<dbReference type="PANTHER" id="PTHR11475">
    <property type="entry name" value="OXIDASE/PEROXIDASE"/>
    <property type="match status" value="1"/>
</dbReference>
<dbReference type="EC" id="1.6.3.1" evidence="4"/>
<evidence type="ECO:0000313" key="15">
    <source>
        <dbReference type="EMBL" id="NXH23234.1"/>
    </source>
</evidence>
<dbReference type="PANTHER" id="PTHR11475:SF144">
    <property type="entry name" value="NAD(P)H OXIDASE (H2O2-FORMING)"/>
    <property type="match status" value="1"/>
</dbReference>
<keyword evidence="7" id="KW-0106">Calcium</keyword>
<gene>
    <name evidence="15" type="primary">Duox2</name>
    <name evidence="15" type="ORF">BUCCAP_R14496</name>
</gene>
<comment type="caution">
    <text evidence="15">The sequence shown here is derived from an EMBL/GenBank/DDBJ whole genome shotgun (WGS) entry which is preliminary data.</text>
</comment>
<evidence type="ECO:0000256" key="12">
    <source>
        <dbReference type="SAM" id="Phobius"/>
    </source>
</evidence>
<feature type="domain" description="EF-hand" evidence="14">
    <location>
        <begin position="841"/>
        <end position="876"/>
    </location>
</feature>
<dbReference type="GO" id="GO:0042744">
    <property type="term" value="P:hydrogen peroxide catabolic process"/>
    <property type="evidence" value="ECO:0007669"/>
    <property type="project" value="UniProtKB-KW"/>
</dbReference>
<keyword evidence="5" id="KW-0893">Thyroid hormones biosynthesis</keyword>
<dbReference type="SFLD" id="SFLDG01169">
    <property type="entry name" value="NADPH_oxidase_subgroup_(NOX)"/>
    <property type="match status" value="1"/>
</dbReference>
<dbReference type="SMART" id="SM00054">
    <property type="entry name" value="EFh"/>
    <property type="match status" value="2"/>
</dbReference>
<accession>A0A7K9IEA8</accession>
<evidence type="ECO:0000256" key="1">
    <source>
        <dbReference type="ARBA" id="ARBA00003796"/>
    </source>
</evidence>
<dbReference type="CDD" id="cd09820">
    <property type="entry name" value="dual_peroxidase_like"/>
    <property type="match status" value="1"/>
</dbReference>
<feature type="domain" description="EF-hand" evidence="14">
    <location>
        <begin position="805"/>
        <end position="840"/>
    </location>
</feature>
<comment type="catalytic activity">
    <reaction evidence="10">
        <text>NADPH + O2 + H(+) = H2O2 + NADP(+)</text>
        <dbReference type="Rhea" id="RHEA:11260"/>
        <dbReference type="ChEBI" id="CHEBI:15378"/>
        <dbReference type="ChEBI" id="CHEBI:15379"/>
        <dbReference type="ChEBI" id="CHEBI:16240"/>
        <dbReference type="ChEBI" id="CHEBI:57783"/>
        <dbReference type="ChEBI" id="CHEBI:58349"/>
        <dbReference type="EC" id="1.6.3.1"/>
    </reaction>
</comment>
<dbReference type="PROSITE" id="PS50222">
    <property type="entry name" value="EF_HAND_2"/>
    <property type="match status" value="2"/>
</dbReference>
<evidence type="ECO:0000259" key="14">
    <source>
        <dbReference type="PROSITE" id="PS50222"/>
    </source>
</evidence>
<evidence type="ECO:0000256" key="2">
    <source>
        <dbReference type="ARBA" id="ARBA00005197"/>
    </source>
</evidence>
<dbReference type="Pfam" id="PF00036">
    <property type="entry name" value="EF-hand_1"/>
    <property type="match status" value="1"/>
</dbReference>
<dbReference type="UniPathway" id="UPA00194"/>
<dbReference type="InterPro" id="IPR002048">
    <property type="entry name" value="EF_hand_dom"/>
</dbReference>
<feature type="non-terminal residue" evidence="15">
    <location>
        <position position="1"/>
    </location>
</feature>
<evidence type="ECO:0000256" key="4">
    <source>
        <dbReference type="ARBA" id="ARBA00012698"/>
    </source>
</evidence>
<dbReference type="FunFam" id="1.10.238.10:FF:000095">
    <property type="entry name" value="dual oxidase 2"/>
    <property type="match status" value="1"/>
</dbReference>
<dbReference type="AlphaFoldDB" id="A0A7K9IEA8"/>
<protein>
    <recommendedName>
        <fullName evidence="4">NAD(P)H oxidase (H2O2-forming)</fullName>
        <ecNumber evidence="4">1.6.3.1</ecNumber>
    </recommendedName>
</protein>
<comment type="similarity">
    <text evidence="3">In the N-terminal section; belongs to the peroxidase family.</text>
</comment>
<dbReference type="GO" id="GO:0006590">
    <property type="term" value="P:thyroid hormone generation"/>
    <property type="evidence" value="ECO:0007669"/>
    <property type="project" value="UniProtKB-UniPathway"/>
</dbReference>
<feature type="signal peptide" evidence="13">
    <location>
        <begin position="1"/>
        <end position="18"/>
    </location>
</feature>
<evidence type="ECO:0000256" key="13">
    <source>
        <dbReference type="SAM" id="SignalP"/>
    </source>
</evidence>
<dbReference type="PROSITE" id="PS50292">
    <property type="entry name" value="PEROXIDASE_3"/>
    <property type="match status" value="1"/>
</dbReference>
<evidence type="ECO:0000256" key="10">
    <source>
        <dbReference type="ARBA" id="ARBA00048762"/>
    </source>
</evidence>
<dbReference type="Gene3D" id="1.10.640.10">
    <property type="entry name" value="Haem peroxidase domain superfamily, animal type"/>
    <property type="match status" value="1"/>
</dbReference>
<dbReference type="OrthoDB" id="6019201at2759"/>
<keyword evidence="6" id="KW-0479">Metal-binding</keyword>
<dbReference type="GO" id="GO:0004601">
    <property type="term" value="F:peroxidase activity"/>
    <property type="evidence" value="ECO:0007669"/>
    <property type="project" value="InterPro"/>
</dbReference>
<dbReference type="GO" id="GO:0020037">
    <property type="term" value="F:heme binding"/>
    <property type="evidence" value="ECO:0007669"/>
    <property type="project" value="InterPro"/>
</dbReference>
<evidence type="ECO:0000256" key="8">
    <source>
        <dbReference type="ARBA" id="ARBA00023324"/>
    </source>
</evidence>
<evidence type="ECO:0000256" key="7">
    <source>
        <dbReference type="ARBA" id="ARBA00022837"/>
    </source>
</evidence>
<dbReference type="SUPFAM" id="SSF48113">
    <property type="entry name" value="Heme-dependent peroxidases"/>
    <property type="match status" value="1"/>
</dbReference>
<keyword evidence="8" id="KW-0560">Oxidoreductase</keyword>
<dbReference type="InterPro" id="IPR011992">
    <property type="entry name" value="EF-hand-dom_pair"/>
</dbReference>
<dbReference type="Pfam" id="PF13833">
    <property type="entry name" value="EF-hand_8"/>
    <property type="match status" value="1"/>
</dbReference>
<reference evidence="15 16" key="1">
    <citation type="submission" date="2019-09" db="EMBL/GenBank/DDBJ databases">
        <title>Bird 10,000 Genomes (B10K) Project - Family phase.</title>
        <authorList>
            <person name="Zhang G."/>
        </authorList>
    </citation>
    <scope>NUCLEOTIDE SEQUENCE [LARGE SCALE GENOMIC DNA]</scope>
    <source>
        <strain evidence="15">B10K-DU-001-16</strain>
        <tissue evidence="15">Muscle</tissue>
    </source>
</reference>
<dbReference type="Pfam" id="PF03098">
    <property type="entry name" value="An_peroxidase"/>
    <property type="match status" value="1"/>
</dbReference>
<evidence type="ECO:0000256" key="6">
    <source>
        <dbReference type="ARBA" id="ARBA00022723"/>
    </source>
</evidence>
<evidence type="ECO:0000256" key="9">
    <source>
        <dbReference type="ARBA" id="ARBA00047455"/>
    </source>
</evidence>
<dbReference type="EMBL" id="VWZO01022806">
    <property type="protein sequence ID" value="NXH23234.1"/>
    <property type="molecule type" value="Genomic_DNA"/>
</dbReference>
<dbReference type="PRINTS" id="PR00457">
    <property type="entry name" value="ANPEROXIDASE"/>
</dbReference>
<keyword evidence="16" id="KW-1185">Reference proteome</keyword>
<keyword evidence="12" id="KW-0472">Membrane</keyword>
<comment type="function">
    <text evidence="1">Generates hydrogen peroxide which is required for the activity of thyroid peroxidase/TPO and lactoperoxidase/LPO. Plays a role in thyroid hormones synthesis and lactoperoxidase-mediated antimicrobial defense at the surface of mucosa. May have its own peroxidase activity through its N-terminal peroxidase-like domain.</text>
</comment>
<dbReference type="Gene3D" id="1.10.238.10">
    <property type="entry name" value="EF-hand"/>
    <property type="match status" value="1"/>
</dbReference>
<keyword evidence="8" id="KW-0575">Peroxidase</keyword>
<dbReference type="GO" id="GO:0042446">
    <property type="term" value="P:hormone biosynthetic process"/>
    <property type="evidence" value="ECO:0007669"/>
    <property type="project" value="UniProtKB-KW"/>
</dbReference>
<keyword evidence="12" id="KW-1133">Transmembrane helix</keyword>
<feature type="transmembrane region" description="Helical" evidence="12">
    <location>
        <begin position="582"/>
        <end position="608"/>
    </location>
</feature>
<feature type="chain" id="PRO_5029638851" description="NAD(P)H oxidase (H2O2-forming)" evidence="13">
    <location>
        <begin position="19"/>
        <end position="1077"/>
    </location>
</feature>
<keyword evidence="12" id="KW-0812">Transmembrane</keyword>
<dbReference type="FunFam" id="1.10.640.10:FF:000004">
    <property type="entry name" value="Dual oxidase 2"/>
    <property type="match status" value="1"/>
</dbReference>
<feature type="non-terminal residue" evidence="15">
    <location>
        <position position="1077"/>
    </location>
</feature>
<dbReference type="CDD" id="cd00051">
    <property type="entry name" value="EFh"/>
    <property type="match status" value="2"/>
</dbReference>
<dbReference type="GO" id="GO:0005509">
    <property type="term" value="F:calcium ion binding"/>
    <property type="evidence" value="ECO:0007669"/>
    <property type="project" value="InterPro"/>
</dbReference>
<dbReference type="InterPro" id="IPR037120">
    <property type="entry name" value="Haem_peroxidase_sf_animal"/>
</dbReference>
<dbReference type="GO" id="GO:0006979">
    <property type="term" value="P:response to oxidative stress"/>
    <property type="evidence" value="ECO:0007669"/>
    <property type="project" value="InterPro"/>
</dbReference>
<sequence length="1077" mass="121774">MMLSFTVVLLVTWTLGRAQESISWEVQRYDGWYNNLLHHSRGSVGARLLRLVPANYADGVYQALQEPHVPNARQLSNALARGDSGLPSHRNTTVLAVFFGFHVLLDILGTEKPGCPAEFLNIHIPSGDVVFDPTGTGDVVLPFQRIHWARETGQSPNSPREQTNEVTGWLDGSSIYGSSHSWSDALRSFSGGELASGPGGHFPRETDGRVPMWKALDPSTGQGGPQGIYDLGSAWGNENPFLQAESIAWFRYHNHLAMELARAHPSWSDEDLFQHARKQVIATFQSIMLYEWLPTLLGRQVPEYKGYQQHLDPSISPEFVVAAGQFLATMVPPGVYKRDTACQFQRVPGPGGSFPAMRLCNSYWSRKLQPEEGMDVDNLLLGMSSQIAEREDNIVVEDLQDYWYGPLKYSRSDYVASWLQRGRDLGLPTYNTARERFGLQPLHNWADLAPHLEQQVVQKVAALYANNTAGLELLPGGMLEADGSLFSAIILDQFVRLRDGDRFWFENTKNGLFTAEEARRIRDTTFHDVLAAVTYAESTDLQPHVFVWSKGDPCPQPQQLTAQHLANCTPMMVLDYFAGSGAGFSIIILSLCCLPLVTLSVAWVVAVFRKRDFQKLQKKQSSSVRREVTGEVTQAMEWHGPKTSSCPVYIQLQGDKVLKVLDGRGSVLRSISLKAHQRVEVILSSNKGNKALLLKSPKEYDLVLLFSEEAERSSFLRKLQGFLEENGLDLHTSEMKEQSLMKRAVTREQRQQILEIFFRHLFAQVLEIDRSNAGELSSESSQKTKESLTCELSRAEFAEALGLKAHSMFVDSMFSLADKDGNGYISFREFLDILVVFMKGSPEEKSKVMFRMYDIDENGFLSKKEFLRMLRSFIEISNNCLSREQAEQVTESMFQASGFQDRDELTWEDFHYMLRDHDHELRLTQLCIRGVPEVLKQNLHNRVSFIIKNEPKGHGSVSNRTTSEEEKDPNLDTMSHYVEREGQELRKRAGRKVNQYQLHLYTEAQRQKYERQQVQQKLQELKRFVENYRRHVVCVVLFSAITTGLFLERAYCECPASPAAPAHTGTQLGSSEPTGSA</sequence>
<dbReference type="PROSITE" id="PS00018">
    <property type="entry name" value="EF_HAND_1"/>
    <property type="match status" value="2"/>
</dbReference>
<evidence type="ECO:0000256" key="5">
    <source>
        <dbReference type="ARBA" id="ARBA00022534"/>
    </source>
</evidence>
<dbReference type="InterPro" id="IPR019791">
    <property type="entry name" value="Haem_peroxidase_animal"/>
</dbReference>
<comment type="pathway">
    <text evidence="2">Hormone biosynthesis; thyroid hormone biosynthesis.</text>
</comment>
<dbReference type="Proteomes" id="UP000534107">
    <property type="component" value="Unassembled WGS sequence"/>
</dbReference>
<dbReference type="InterPro" id="IPR034821">
    <property type="entry name" value="DUOX_peroxidase"/>
</dbReference>
<keyword evidence="13" id="KW-0732">Signal</keyword>
<name>A0A7K9IEA8_9PICI</name>
<evidence type="ECO:0000313" key="16">
    <source>
        <dbReference type="Proteomes" id="UP000534107"/>
    </source>
</evidence>
<feature type="region of interest" description="Disordered" evidence="11">
    <location>
        <begin position="950"/>
        <end position="970"/>
    </location>
</feature>
<dbReference type="GO" id="GO:0016174">
    <property type="term" value="F:NAD(P)H oxidase H2O2-forming activity"/>
    <property type="evidence" value="ECO:0007669"/>
    <property type="project" value="UniProtKB-EC"/>
</dbReference>
<dbReference type="InterPro" id="IPR018247">
    <property type="entry name" value="EF_Hand_1_Ca_BS"/>
</dbReference>
<keyword evidence="8" id="KW-0376">Hydrogen peroxide</keyword>
<dbReference type="InterPro" id="IPR010255">
    <property type="entry name" value="Haem_peroxidase_sf"/>
</dbReference>
<proteinExistence type="inferred from homology"/>
<organism evidence="15 16">
    <name type="scientific">Bucco capensis</name>
    <name type="common">collared puffbird</name>
    <dbReference type="NCBI Taxonomy" id="135168"/>
    <lineage>
        <taxon>Eukaryota</taxon>
        <taxon>Metazoa</taxon>
        <taxon>Chordata</taxon>
        <taxon>Craniata</taxon>
        <taxon>Vertebrata</taxon>
        <taxon>Euteleostomi</taxon>
        <taxon>Archelosauria</taxon>
        <taxon>Archosauria</taxon>
        <taxon>Dinosauria</taxon>
        <taxon>Saurischia</taxon>
        <taxon>Theropoda</taxon>
        <taxon>Coelurosauria</taxon>
        <taxon>Aves</taxon>
        <taxon>Neognathae</taxon>
        <taxon>Neoaves</taxon>
        <taxon>Telluraves</taxon>
        <taxon>Coraciimorphae</taxon>
        <taxon>Piciformes</taxon>
        <taxon>Bucconidae</taxon>
        <taxon>Bucco</taxon>
    </lineage>
</organism>
<evidence type="ECO:0000256" key="3">
    <source>
        <dbReference type="ARBA" id="ARBA00005644"/>
    </source>
</evidence>